<reference evidence="2 3" key="1">
    <citation type="submission" date="2011-09" db="EMBL/GenBank/DDBJ databases">
        <title>The Genome Sequence of Plasmodium vivax North Korean.</title>
        <authorList>
            <consortium name="The Broad Institute Genome Sequencing Platform"/>
            <consortium name="The Broad Institute Genome Sequencing Center for Infectious Disease"/>
            <person name="Neafsey D."/>
            <person name="Carlton J."/>
            <person name="Barnwell J."/>
            <person name="Collins W."/>
            <person name="Escalante A."/>
            <person name="Mullikin J."/>
            <person name="Saul A."/>
            <person name="Guigo R."/>
            <person name="Camara F."/>
            <person name="Young S.K."/>
            <person name="Zeng Q."/>
            <person name="Gargeya S."/>
            <person name="Fitzgerald M."/>
            <person name="Haas B."/>
            <person name="Abouelleil A."/>
            <person name="Alvarado L."/>
            <person name="Arachchi H.M."/>
            <person name="Berlin A."/>
            <person name="Brown A."/>
            <person name="Chapman S.B."/>
            <person name="Chen Z."/>
            <person name="Dunbar C."/>
            <person name="Freedman E."/>
            <person name="Gearin G."/>
            <person name="Gellesch M."/>
            <person name="Goldberg J."/>
            <person name="Griggs A."/>
            <person name="Gujja S."/>
            <person name="Heiman D."/>
            <person name="Howarth C."/>
            <person name="Larson L."/>
            <person name="Lui A."/>
            <person name="MacDonald P.J.P."/>
            <person name="Montmayeur A."/>
            <person name="Murphy C."/>
            <person name="Neiman D."/>
            <person name="Pearson M."/>
            <person name="Priest M."/>
            <person name="Roberts A."/>
            <person name="Saif S."/>
            <person name="Shea T."/>
            <person name="Shenoy N."/>
            <person name="Sisk P."/>
            <person name="Stolte C."/>
            <person name="Sykes S."/>
            <person name="Wortman J."/>
            <person name="Nusbaum C."/>
            <person name="Birren B."/>
        </authorList>
    </citation>
    <scope>NUCLEOTIDE SEQUENCE [LARGE SCALE GENOMIC DNA]</scope>
    <source>
        <strain evidence="2 3">North Korean</strain>
    </source>
</reference>
<keyword evidence="1" id="KW-0812">Transmembrane</keyword>
<keyword evidence="1" id="KW-1133">Transmembrane helix</keyword>
<gene>
    <name evidence="2" type="ORF">PVNG_03088</name>
</gene>
<sequence length="260" mass="30766">MFILYIFYLQYSIVNSFFVYKKILNNIESLENDPNKEYCSSNKNRPSQLMSNDYDELCPSVLKYLNDIAAYDNNIIDSACKYLYCWIYFESSVRGKNADYIFAIYRAFLSISNEYHDDKFKEYMNKIDENTLKKLNDLYNMHINLDNIKGKEGKCTENKCNCAKTCSEKYMSYKNTCNQTDETNFCDEIEKVRNKYNNLINSVGQCDEAEKSLPSFKAFDTMFNVLVPLILGLVLFFTLFILYKVNNHIIYYYTYFIINT</sequence>
<evidence type="ECO:0000313" key="3">
    <source>
        <dbReference type="Proteomes" id="UP000053239"/>
    </source>
</evidence>
<protein>
    <recommendedName>
        <fullName evidence="4">Variable surface protein</fullName>
    </recommendedName>
</protein>
<name>A0A0J9TY86_PLAVI</name>
<dbReference type="EMBL" id="KQ235298">
    <property type="protein sequence ID" value="KNA00981.1"/>
    <property type="molecule type" value="Genomic_DNA"/>
</dbReference>
<evidence type="ECO:0008006" key="4">
    <source>
        <dbReference type="Google" id="ProtNLM"/>
    </source>
</evidence>
<keyword evidence="1" id="KW-0472">Membrane</keyword>
<evidence type="ECO:0000256" key="1">
    <source>
        <dbReference type="SAM" id="Phobius"/>
    </source>
</evidence>
<feature type="transmembrane region" description="Helical" evidence="1">
    <location>
        <begin position="222"/>
        <end position="243"/>
    </location>
</feature>
<dbReference type="Proteomes" id="UP000053239">
    <property type="component" value="Unassembled WGS sequence"/>
</dbReference>
<proteinExistence type="predicted"/>
<organism evidence="2 3">
    <name type="scientific">Plasmodium vivax North Korean</name>
    <dbReference type="NCBI Taxonomy" id="1035514"/>
    <lineage>
        <taxon>Eukaryota</taxon>
        <taxon>Sar</taxon>
        <taxon>Alveolata</taxon>
        <taxon>Apicomplexa</taxon>
        <taxon>Aconoidasida</taxon>
        <taxon>Haemosporida</taxon>
        <taxon>Plasmodiidae</taxon>
        <taxon>Plasmodium</taxon>
        <taxon>Plasmodium (Plasmodium)</taxon>
    </lineage>
</organism>
<dbReference type="AlphaFoldDB" id="A0A0J9TY86"/>
<evidence type="ECO:0000313" key="2">
    <source>
        <dbReference type="EMBL" id="KNA00981.1"/>
    </source>
</evidence>
<accession>A0A0J9TY86</accession>